<protein>
    <submittedName>
        <fullName evidence="2">Uncharacterized protein</fullName>
    </submittedName>
</protein>
<evidence type="ECO:0000313" key="2">
    <source>
        <dbReference type="EMBL" id="KAG7291652.1"/>
    </source>
</evidence>
<name>A0AAD4F4V8_9PEZI</name>
<gene>
    <name evidence="2" type="ORF">NEMBOFW57_001671</name>
</gene>
<keyword evidence="3" id="KW-1185">Reference proteome</keyword>
<comment type="caution">
    <text evidence="2">The sequence shown here is derived from an EMBL/GenBank/DDBJ whole genome shotgun (WGS) entry which is preliminary data.</text>
</comment>
<keyword evidence="1" id="KW-0732">Signal</keyword>
<accession>A0AAD4F4V8</accession>
<reference evidence="2" key="1">
    <citation type="submission" date="2023-02" db="EMBL/GenBank/DDBJ databases">
        <authorList>
            <person name="Palmer J.M."/>
        </authorList>
    </citation>
    <scope>NUCLEOTIDE SEQUENCE</scope>
    <source>
        <strain evidence="2">FW57</strain>
    </source>
</reference>
<proteinExistence type="predicted"/>
<feature type="chain" id="PRO_5042034168" evidence="1">
    <location>
        <begin position="21"/>
        <end position="343"/>
    </location>
</feature>
<dbReference type="AlphaFoldDB" id="A0AAD4F4V8"/>
<dbReference type="EMBL" id="JAHCVI010000001">
    <property type="protein sequence ID" value="KAG7291652.1"/>
    <property type="molecule type" value="Genomic_DNA"/>
</dbReference>
<dbReference type="Proteomes" id="UP001197093">
    <property type="component" value="Unassembled WGS sequence"/>
</dbReference>
<sequence>MAVCYLGAFIYGLVMSRVSSLVCPIPVVGSWVSLCEATRPIDISKVATTQEELAAVMDQVGYGFDLARDMTRDEFAIRELKICVAASELPRSQELTQELESLIQHTKQVAKVGKSIDTARSFDEWAVKSLEGIAERQQRRPALPERVLSLMNPKSAYDRLSANETETEVRKILIQHTTKIADKVKLLIEDSFNLFHQLDVIQEILDRINEIAGDEKKNLPRHLVLSSVWQRVAHPDDHERFVKQVAVLENLSDFYKRSSDVMRETTASLNHIEAELDVFRDDFATPGLLMADLPLEVVVNLLRLSADRLEAGNSGLRRIEEGGRPQVGGAQTRATATIIAHQV</sequence>
<feature type="signal peptide" evidence="1">
    <location>
        <begin position="1"/>
        <end position="20"/>
    </location>
</feature>
<organism evidence="2 3">
    <name type="scientific">Staphylotrichum longicolle</name>
    <dbReference type="NCBI Taxonomy" id="669026"/>
    <lineage>
        <taxon>Eukaryota</taxon>
        <taxon>Fungi</taxon>
        <taxon>Dikarya</taxon>
        <taxon>Ascomycota</taxon>
        <taxon>Pezizomycotina</taxon>
        <taxon>Sordariomycetes</taxon>
        <taxon>Sordariomycetidae</taxon>
        <taxon>Sordariales</taxon>
        <taxon>Chaetomiaceae</taxon>
        <taxon>Staphylotrichum</taxon>
    </lineage>
</organism>
<evidence type="ECO:0000256" key="1">
    <source>
        <dbReference type="SAM" id="SignalP"/>
    </source>
</evidence>
<evidence type="ECO:0000313" key="3">
    <source>
        <dbReference type="Proteomes" id="UP001197093"/>
    </source>
</evidence>